<dbReference type="Gene3D" id="3.40.50.261">
    <property type="entry name" value="Succinyl-CoA synthetase domains"/>
    <property type="match status" value="2"/>
</dbReference>
<evidence type="ECO:0000256" key="1">
    <source>
        <dbReference type="ARBA" id="ARBA00022598"/>
    </source>
</evidence>
<dbReference type="Pfam" id="PF13607">
    <property type="entry name" value="Succ_CoA_lig"/>
    <property type="match status" value="1"/>
</dbReference>
<evidence type="ECO:0000313" key="5">
    <source>
        <dbReference type="EMBL" id="QGG40338.1"/>
    </source>
</evidence>
<dbReference type="InterPro" id="IPR051538">
    <property type="entry name" value="Acyl-CoA_Synth/Transferase"/>
</dbReference>
<evidence type="ECO:0000313" key="6">
    <source>
        <dbReference type="Proteomes" id="UP000392064"/>
    </source>
</evidence>
<keyword evidence="1" id="KW-0436">Ligase</keyword>
<dbReference type="SUPFAM" id="SSF56059">
    <property type="entry name" value="Glutathione synthetase ATP-binding domain-like"/>
    <property type="match status" value="1"/>
</dbReference>
<evidence type="ECO:0000256" key="3">
    <source>
        <dbReference type="ARBA" id="ARBA00022840"/>
    </source>
</evidence>
<dbReference type="PANTHER" id="PTHR43334">
    <property type="entry name" value="ACETATE--COA LIGASE [ADP-FORMING]"/>
    <property type="match status" value="1"/>
</dbReference>
<evidence type="ECO:0000259" key="4">
    <source>
        <dbReference type="SMART" id="SM00881"/>
    </source>
</evidence>
<dbReference type="AlphaFoldDB" id="A0A5Q2MCP4"/>
<dbReference type="GO" id="GO:0005524">
    <property type="term" value="F:ATP binding"/>
    <property type="evidence" value="ECO:0007669"/>
    <property type="project" value="UniProtKB-KW"/>
</dbReference>
<dbReference type="InterPro" id="IPR036291">
    <property type="entry name" value="NAD(P)-bd_dom_sf"/>
</dbReference>
<dbReference type="RefSeq" id="WP_153651610.1">
    <property type="nucleotide sequence ID" value="NZ_CP045737.1"/>
</dbReference>
<dbReference type="SUPFAM" id="SSF51735">
    <property type="entry name" value="NAD(P)-binding Rossmann-fold domains"/>
    <property type="match status" value="1"/>
</dbReference>
<sequence>MTTTGTPLITSSTDALDSLFSPQAIAIVGASGRQSNLFARPLQYLTAFGYKGAIYPINPGYESLHGVACYPDVDALPGPIDLALVLIPAARAISLLPAIARAGAKVAVIFASGFSETGEEGQALQTKLTSVAAQHGIRLIGPNCQGALNTATHFYGTFTGALEVGPLTPGGLTYVGQSGAVGGSILSLARERGIGIASWISTGNQADLKTVEIARYLIEQDATTTLAMYIESATGEREFLDLATRAQELGKSLIVLRSATSEAGARAAASHTGAIVGSAAAFNAVVREYGVVLADDIDELVELAHVHTTLPRAHGPAVAIVTTSGGVGSLAADLADSRGLDVVQLSEQAQNELAAMIPAYGATENPIDVTAQVFNGKDVTEFISVCKLTAALPEVDVVLVALTLIIGDQAEKAATALAGLIALSDKPIVVAWCAAHAQTTAARHALRDAGFPVFDSVGSATLALRSLVSDNSTITPNAPSTPTTADDFAALIDQYVEVVTEAAAAPLMDGLGIPRPTTHLITDLQQAEDLAATRSTPAVLKIQSPNVLHKTDRGGVLVGIEPADLPRRTAQLLAMFAGDQPEGVLIQDLVGDGIELIVGVTRSGDHGLPLITVGLGGTATELYRDTATTFAPVDRKQAKTLLLRTRAAALLTGYRSTPAYDLDAVAEAIAQISQLAVVAGDRLREVEVNPLRVTHDPHRPVQALDFMMILAPKAGA</sequence>
<dbReference type="Pfam" id="PF19045">
    <property type="entry name" value="Ligase_CoA_2"/>
    <property type="match status" value="1"/>
</dbReference>
<dbReference type="InterPro" id="IPR013815">
    <property type="entry name" value="ATP_grasp_subdomain_1"/>
</dbReference>
<gene>
    <name evidence="5" type="ORF">GEV26_02540</name>
</gene>
<name>A0A5Q2MCP4_9ACTN</name>
<dbReference type="KEGG" id="aef:GEV26_02540"/>
<dbReference type="InterPro" id="IPR016102">
    <property type="entry name" value="Succinyl-CoA_synth-like"/>
</dbReference>
<keyword evidence="3" id="KW-0067">ATP-binding</keyword>
<protein>
    <submittedName>
        <fullName evidence="5">CoA-binding protein</fullName>
    </submittedName>
</protein>
<dbReference type="Pfam" id="PF13549">
    <property type="entry name" value="ATP-grasp_5"/>
    <property type="match status" value="1"/>
</dbReference>
<accession>A0A5Q2MCP4</accession>
<feature type="domain" description="CoA-binding" evidence="4">
    <location>
        <begin position="19"/>
        <end position="114"/>
    </location>
</feature>
<dbReference type="PANTHER" id="PTHR43334:SF1">
    <property type="entry name" value="3-HYDROXYPROPIONATE--COA LIGASE [ADP-FORMING]"/>
    <property type="match status" value="1"/>
</dbReference>
<dbReference type="Gene3D" id="3.30.1490.20">
    <property type="entry name" value="ATP-grasp fold, A domain"/>
    <property type="match status" value="1"/>
</dbReference>
<keyword evidence="2" id="KW-0547">Nucleotide-binding</keyword>
<dbReference type="GO" id="GO:0043758">
    <property type="term" value="F:acetate-CoA ligase (ADP-forming) activity"/>
    <property type="evidence" value="ECO:0007669"/>
    <property type="project" value="InterPro"/>
</dbReference>
<dbReference type="SMART" id="SM00881">
    <property type="entry name" value="CoA_binding"/>
    <property type="match status" value="1"/>
</dbReference>
<evidence type="ECO:0000256" key="2">
    <source>
        <dbReference type="ARBA" id="ARBA00022741"/>
    </source>
</evidence>
<dbReference type="SUPFAM" id="SSF52210">
    <property type="entry name" value="Succinyl-CoA synthetase domains"/>
    <property type="match status" value="2"/>
</dbReference>
<reference evidence="5 6" key="1">
    <citation type="submission" date="2019-11" db="EMBL/GenBank/DDBJ databases">
        <authorList>
            <person name="Li J."/>
        </authorList>
    </citation>
    <scope>NUCLEOTIDE SEQUENCE [LARGE SCALE GENOMIC DNA]</scope>
    <source>
        <strain evidence="5 6">MF47</strain>
    </source>
</reference>
<proteinExistence type="predicted"/>
<keyword evidence="6" id="KW-1185">Reference proteome</keyword>
<organism evidence="5 6">
    <name type="scientific">Aeromicrobium yanjiei</name>
    <dbReference type="NCBI Taxonomy" id="2662028"/>
    <lineage>
        <taxon>Bacteria</taxon>
        <taxon>Bacillati</taxon>
        <taxon>Actinomycetota</taxon>
        <taxon>Actinomycetes</taxon>
        <taxon>Propionibacteriales</taxon>
        <taxon>Nocardioidaceae</taxon>
        <taxon>Aeromicrobium</taxon>
    </lineage>
</organism>
<dbReference type="Gene3D" id="3.30.470.20">
    <property type="entry name" value="ATP-grasp fold, B domain"/>
    <property type="match status" value="1"/>
</dbReference>
<dbReference type="InterPro" id="IPR003781">
    <property type="entry name" value="CoA-bd"/>
</dbReference>
<dbReference type="Pfam" id="PF13380">
    <property type="entry name" value="CoA_binding_2"/>
    <property type="match status" value="1"/>
</dbReference>
<dbReference type="EMBL" id="CP045737">
    <property type="protein sequence ID" value="QGG40338.1"/>
    <property type="molecule type" value="Genomic_DNA"/>
</dbReference>
<dbReference type="Proteomes" id="UP000392064">
    <property type="component" value="Chromosome"/>
</dbReference>
<dbReference type="InterPro" id="IPR032875">
    <property type="entry name" value="Succ_CoA_lig_flav_dom"/>
</dbReference>
<dbReference type="InterPro" id="IPR043938">
    <property type="entry name" value="Ligase_CoA_dom"/>
</dbReference>
<dbReference type="Gene3D" id="3.40.50.720">
    <property type="entry name" value="NAD(P)-binding Rossmann-like Domain"/>
    <property type="match status" value="1"/>
</dbReference>